<name>A0A158R895_TAEAS</name>
<organism evidence="3">
    <name type="scientific">Taenia asiatica</name>
    <name type="common">Asian tapeworm</name>
    <dbReference type="NCBI Taxonomy" id="60517"/>
    <lineage>
        <taxon>Eukaryota</taxon>
        <taxon>Metazoa</taxon>
        <taxon>Spiralia</taxon>
        <taxon>Lophotrochozoa</taxon>
        <taxon>Platyhelminthes</taxon>
        <taxon>Cestoda</taxon>
        <taxon>Eucestoda</taxon>
        <taxon>Cyclophyllidea</taxon>
        <taxon>Taeniidae</taxon>
        <taxon>Taenia</taxon>
    </lineage>
</organism>
<proteinExistence type="predicted"/>
<keyword evidence="2" id="KW-1185">Reference proteome</keyword>
<protein>
    <submittedName>
        <fullName evidence="1 3">Uncharacterized protein</fullName>
    </submittedName>
</protein>
<reference evidence="1 2" key="2">
    <citation type="submission" date="2018-11" db="EMBL/GenBank/DDBJ databases">
        <authorList>
            <consortium name="Pathogen Informatics"/>
        </authorList>
    </citation>
    <scope>NUCLEOTIDE SEQUENCE [LARGE SCALE GENOMIC DNA]</scope>
</reference>
<sequence length="279" mass="30614">MRSLYSKMLSIFGVLIIPGEFLPLHDHHNPEYEIPLILCCGVKGTDEHSPLPPFLPSSLPPFLPSFLPSFSPTLSGTVVDILHGIKASCSANTPPPFRLPSASLPPPALLPLPSPLPHPTHFLPTVYRTTYFSCLASITNPLTPPSTHSTLHPPPSTYPLSWSQQGTCTIHHHLRHSPLLISILVTPSTSTGCLAILSKLAVERLLEHCHTHTLLVLSNATTVPQWNVCQEVNPVNREPWLCVVAMELFRDRIQVGLTSPTSPELRITLLAQFGHPELE</sequence>
<evidence type="ECO:0000313" key="3">
    <source>
        <dbReference type="WBParaSite" id="TASK_0000502801-mRNA-1"/>
    </source>
</evidence>
<dbReference type="EMBL" id="UYRS01018387">
    <property type="protein sequence ID" value="VDK34393.1"/>
    <property type="molecule type" value="Genomic_DNA"/>
</dbReference>
<dbReference type="Proteomes" id="UP000282613">
    <property type="component" value="Unassembled WGS sequence"/>
</dbReference>
<dbReference type="WBParaSite" id="TASK_0000502801-mRNA-1">
    <property type="protein sequence ID" value="TASK_0000502801-mRNA-1"/>
    <property type="gene ID" value="TASK_0000502801"/>
</dbReference>
<reference evidence="3" key="1">
    <citation type="submission" date="2016-04" db="UniProtKB">
        <authorList>
            <consortium name="WormBaseParasite"/>
        </authorList>
    </citation>
    <scope>IDENTIFICATION</scope>
</reference>
<accession>A0A158R895</accession>
<evidence type="ECO:0000313" key="2">
    <source>
        <dbReference type="Proteomes" id="UP000282613"/>
    </source>
</evidence>
<dbReference type="AlphaFoldDB" id="A0A158R895"/>
<evidence type="ECO:0000313" key="1">
    <source>
        <dbReference type="EMBL" id="VDK34393.1"/>
    </source>
</evidence>
<gene>
    <name evidence="1" type="ORF">TASK_LOCUS5029</name>
</gene>